<feature type="transmembrane region" description="Helical" evidence="1">
    <location>
        <begin position="38"/>
        <end position="54"/>
    </location>
</feature>
<gene>
    <name evidence="2" type="ORF">HNR42_001104</name>
</gene>
<feature type="transmembrane region" description="Helical" evidence="1">
    <location>
        <begin position="84"/>
        <end position="103"/>
    </location>
</feature>
<evidence type="ECO:0000313" key="2">
    <source>
        <dbReference type="EMBL" id="MBB6097687.1"/>
    </source>
</evidence>
<comment type="caution">
    <text evidence="2">The sequence shown here is derived from an EMBL/GenBank/DDBJ whole genome shotgun (WGS) entry which is preliminary data.</text>
</comment>
<feature type="transmembrane region" description="Helical" evidence="1">
    <location>
        <begin position="61"/>
        <end position="78"/>
    </location>
</feature>
<evidence type="ECO:0000256" key="1">
    <source>
        <dbReference type="SAM" id="Phobius"/>
    </source>
</evidence>
<dbReference type="Proteomes" id="UP000569951">
    <property type="component" value="Unassembled WGS sequence"/>
</dbReference>
<organism evidence="2 3">
    <name type="scientific">Deinobacterium chartae</name>
    <dbReference type="NCBI Taxonomy" id="521158"/>
    <lineage>
        <taxon>Bacteria</taxon>
        <taxon>Thermotogati</taxon>
        <taxon>Deinococcota</taxon>
        <taxon>Deinococci</taxon>
        <taxon>Deinococcales</taxon>
        <taxon>Deinococcaceae</taxon>
        <taxon>Deinobacterium</taxon>
    </lineage>
</organism>
<protein>
    <submittedName>
        <fullName evidence="2">Uncharacterized protein</fullName>
    </submittedName>
</protein>
<keyword evidence="1" id="KW-1133">Transmembrane helix</keyword>
<keyword evidence="1" id="KW-0812">Transmembrane</keyword>
<feature type="transmembrane region" description="Helical" evidence="1">
    <location>
        <begin position="110"/>
        <end position="130"/>
    </location>
</feature>
<proteinExistence type="predicted"/>
<dbReference type="EMBL" id="JACHHG010000003">
    <property type="protein sequence ID" value="MBB6097687.1"/>
    <property type="molecule type" value="Genomic_DNA"/>
</dbReference>
<name>A0A841HWB7_9DEIO</name>
<feature type="transmembrane region" description="Helical" evidence="1">
    <location>
        <begin position="145"/>
        <end position="166"/>
    </location>
</feature>
<reference evidence="2 3" key="1">
    <citation type="submission" date="2020-08" db="EMBL/GenBank/DDBJ databases">
        <title>Genomic Encyclopedia of Type Strains, Phase IV (KMG-IV): sequencing the most valuable type-strain genomes for metagenomic binning, comparative biology and taxonomic classification.</title>
        <authorList>
            <person name="Goeker M."/>
        </authorList>
    </citation>
    <scope>NUCLEOTIDE SEQUENCE [LARGE SCALE GENOMIC DNA]</scope>
    <source>
        <strain evidence="2 3">DSM 21458</strain>
    </source>
</reference>
<keyword evidence="3" id="KW-1185">Reference proteome</keyword>
<sequence length="189" mass="20122">MTRPSNALAAWATGTVLLVALCAELYRPLSLPFLGNVPPYALMLGAWILLVSLMDDLGGGWFAYLGVLAGLLRLVLPPNDPPVGQWWVVAPLIGGGLWAYLLIKHAAGNWALPLAIAALVAPIMGARFLAPELDTSLTLPFSELMWNWTLGPAIIGASISVLVALLRGRGILPPTRPPRPPRQAKPETA</sequence>
<dbReference type="AlphaFoldDB" id="A0A841HWB7"/>
<keyword evidence="1" id="KW-0472">Membrane</keyword>
<accession>A0A841HWB7</accession>
<dbReference type="RefSeq" id="WP_183985366.1">
    <property type="nucleotide sequence ID" value="NZ_JACHHG010000003.1"/>
</dbReference>
<evidence type="ECO:0000313" key="3">
    <source>
        <dbReference type="Proteomes" id="UP000569951"/>
    </source>
</evidence>